<comment type="caution">
    <text evidence="6">The sequence shown here is derived from an EMBL/GenBank/DDBJ whole genome shotgun (WGS) entry which is preliminary data.</text>
</comment>
<evidence type="ECO:0000313" key="6">
    <source>
        <dbReference type="EMBL" id="MDG4945121.1"/>
    </source>
</evidence>
<evidence type="ECO:0000313" key="7">
    <source>
        <dbReference type="Proteomes" id="UP001152599"/>
    </source>
</evidence>
<gene>
    <name evidence="6" type="ORF">NMK71_01735</name>
</gene>
<dbReference type="CDD" id="cd04681">
    <property type="entry name" value="NUDIX_Hydrolase"/>
    <property type="match status" value="1"/>
</dbReference>
<dbReference type="Pfam" id="PF00293">
    <property type="entry name" value="NUDIX"/>
    <property type="match status" value="1"/>
</dbReference>
<keyword evidence="3" id="KW-0378">Hydrolase</keyword>
<evidence type="ECO:0000256" key="3">
    <source>
        <dbReference type="ARBA" id="ARBA00022801"/>
    </source>
</evidence>
<dbReference type="PANTHER" id="PTHR42904:SF12">
    <property type="entry name" value="ADP-RIBOSE PYROPHOSPHATASE-RELATED"/>
    <property type="match status" value="1"/>
</dbReference>
<dbReference type="PROSITE" id="PS51462">
    <property type="entry name" value="NUDIX"/>
    <property type="match status" value="1"/>
</dbReference>
<name>A0A9X4RTY6_9FLAO</name>
<dbReference type="EMBL" id="JANCMU010000001">
    <property type="protein sequence ID" value="MDG4945121.1"/>
    <property type="molecule type" value="Genomic_DNA"/>
</dbReference>
<evidence type="ECO:0000256" key="2">
    <source>
        <dbReference type="ARBA" id="ARBA00022723"/>
    </source>
</evidence>
<dbReference type="GO" id="GO:0019677">
    <property type="term" value="P:NAD+ catabolic process"/>
    <property type="evidence" value="ECO:0007669"/>
    <property type="project" value="TreeGrafter"/>
</dbReference>
<dbReference type="RefSeq" id="WP_304419835.1">
    <property type="nucleotide sequence ID" value="NZ_JANCMU010000001.1"/>
</dbReference>
<keyword evidence="7" id="KW-1185">Reference proteome</keyword>
<feature type="domain" description="Nudix hydrolase" evidence="5">
    <location>
        <begin position="34"/>
        <end position="171"/>
    </location>
</feature>
<comment type="cofactor">
    <cofactor evidence="1">
        <name>Mg(2+)</name>
        <dbReference type="ChEBI" id="CHEBI:18420"/>
    </cofactor>
</comment>
<accession>A0A9X4RTY6</accession>
<proteinExistence type="predicted"/>
<keyword evidence="2" id="KW-0479">Metal-binding</keyword>
<evidence type="ECO:0000256" key="1">
    <source>
        <dbReference type="ARBA" id="ARBA00001946"/>
    </source>
</evidence>
<protein>
    <submittedName>
        <fullName evidence="6">NUDIX domain-containing protein</fullName>
    </submittedName>
</protein>
<dbReference type="PROSITE" id="PS00893">
    <property type="entry name" value="NUDIX_BOX"/>
    <property type="match status" value="1"/>
</dbReference>
<dbReference type="InterPro" id="IPR050241">
    <property type="entry name" value="NAD-cap_RNA_hydrolase_NudC"/>
</dbReference>
<sequence length="171" mass="20045">MPKFFQFCPKCGSSNHKFENHHRFECLDCGFVYYHNCAAAVMVIMRRDDKVLFTVRNNEPKKGKLDFPGGFVDPKESAQFAAKRELKEELDIDIDMDDLVLLDTEPNDYDFRDILYRTLDIVFEIELKDNQKINLEKSEIQEAKWLSADEINMEDIGFDSMKAVVKKYVLK</sequence>
<organism evidence="6 7">
    <name type="scientific">Profundicola chukchiensis</name>
    <dbReference type="NCBI Taxonomy" id="2961959"/>
    <lineage>
        <taxon>Bacteria</taxon>
        <taxon>Pseudomonadati</taxon>
        <taxon>Bacteroidota</taxon>
        <taxon>Flavobacteriia</taxon>
        <taxon>Flavobacteriales</taxon>
        <taxon>Weeksellaceae</taxon>
        <taxon>Profundicola</taxon>
    </lineage>
</organism>
<dbReference type="GO" id="GO:0035529">
    <property type="term" value="F:NADH pyrophosphatase activity"/>
    <property type="evidence" value="ECO:0007669"/>
    <property type="project" value="TreeGrafter"/>
</dbReference>
<dbReference type="Proteomes" id="UP001152599">
    <property type="component" value="Unassembled WGS sequence"/>
</dbReference>
<dbReference type="InterPro" id="IPR015797">
    <property type="entry name" value="NUDIX_hydrolase-like_dom_sf"/>
</dbReference>
<dbReference type="InterPro" id="IPR000086">
    <property type="entry name" value="NUDIX_hydrolase_dom"/>
</dbReference>
<dbReference type="GO" id="GO:0006742">
    <property type="term" value="P:NADP+ catabolic process"/>
    <property type="evidence" value="ECO:0007669"/>
    <property type="project" value="TreeGrafter"/>
</dbReference>
<dbReference type="GO" id="GO:0046872">
    <property type="term" value="F:metal ion binding"/>
    <property type="evidence" value="ECO:0007669"/>
    <property type="project" value="UniProtKB-KW"/>
</dbReference>
<keyword evidence="4" id="KW-0460">Magnesium</keyword>
<dbReference type="GO" id="GO:0005829">
    <property type="term" value="C:cytosol"/>
    <property type="evidence" value="ECO:0007669"/>
    <property type="project" value="TreeGrafter"/>
</dbReference>
<dbReference type="SUPFAM" id="SSF55811">
    <property type="entry name" value="Nudix"/>
    <property type="match status" value="1"/>
</dbReference>
<dbReference type="InterPro" id="IPR020084">
    <property type="entry name" value="NUDIX_hydrolase_CS"/>
</dbReference>
<dbReference type="Gene3D" id="3.90.79.10">
    <property type="entry name" value="Nucleoside Triphosphate Pyrophosphohydrolase"/>
    <property type="match status" value="1"/>
</dbReference>
<evidence type="ECO:0000259" key="5">
    <source>
        <dbReference type="PROSITE" id="PS51462"/>
    </source>
</evidence>
<reference evidence="6" key="1">
    <citation type="submission" date="2022-07" db="EMBL/GenBank/DDBJ databases">
        <title>Description and genome-wide analysis of Profundicola chukchiensis gen. nov., sp. nov., marine bacteria isolated from bottom sediments of the Chukchi Sea.</title>
        <authorList>
            <person name="Romanenko L."/>
            <person name="Otstavnykh N."/>
            <person name="Kurilenko V."/>
            <person name="Eremeev V."/>
            <person name="Velansky P."/>
            <person name="Mikhailov V."/>
            <person name="Isaeva M."/>
        </authorList>
    </citation>
    <scope>NUCLEOTIDE SEQUENCE</scope>
    <source>
        <strain evidence="6">KMM 9713</strain>
    </source>
</reference>
<evidence type="ECO:0000256" key="4">
    <source>
        <dbReference type="ARBA" id="ARBA00022842"/>
    </source>
</evidence>
<dbReference type="PANTHER" id="PTHR42904">
    <property type="entry name" value="NUDIX HYDROLASE, NUDC SUBFAMILY"/>
    <property type="match status" value="1"/>
</dbReference>
<dbReference type="AlphaFoldDB" id="A0A9X4RTY6"/>